<accession>A0A319DZF3</accession>
<protein>
    <submittedName>
        <fullName evidence="2">Uncharacterized protein</fullName>
    </submittedName>
</protein>
<dbReference type="VEuPathDB" id="FungiDB:BO78DRAFT_421906"/>
<evidence type="ECO:0000256" key="1">
    <source>
        <dbReference type="SAM" id="MobiDB-lite"/>
    </source>
</evidence>
<gene>
    <name evidence="2" type="ORF">BO78DRAFT_421906</name>
</gene>
<evidence type="ECO:0000313" key="3">
    <source>
        <dbReference type="Proteomes" id="UP000248423"/>
    </source>
</evidence>
<evidence type="ECO:0000313" key="2">
    <source>
        <dbReference type="EMBL" id="PYI03182.1"/>
    </source>
</evidence>
<reference evidence="2 3" key="1">
    <citation type="submission" date="2018-02" db="EMBL/GenBank/DDBJ databases">
        <title>The genomes of Aspergillus section Nigri reveals drivers in fungal speciation.</title>
        <authorList>
            <consortium name="DOE Joint Genome Institute"/>
            <person name="Vesth T.C."/>
            <person name="Nybo J."/>
            <person name="Theobald S."/>
            <person name="Brandl J."/>
            <person name="Frisvad J.C."/>
            <person name="Nielsen K.F."/>
            <person name="Lyhne E.K."/>
            <person name="Kogle M.E."/>
            <person name="Kuo A."/>
            <person name="Riley R."/>
            <person name="Clum A."/>
            <person name="Nolan M."/>
            <person name="Lipzen A."/>
            <person name="Salamov A."/>
            <person name="Henrissat B."/>
            <person name="Wiebenga A."/>
            <person name="De vries R.P."/>
            <person name="Grigoriev I.V."/>
            <person name="Mortensen U.H."/>
            <person name="Andersen M.R."/>
            <person name="Baker S.E."/>
        </authorList>
    </citation>
    <scope>NUCLEOTIDE SEQUENCE [LARGE SCALE GENOMIC DNA]</scope>
    <source>
        <strain evidence="2 3">CBS 121057</strain>
    </source>
</reference>
<name>A0A319DZF3_ASPSB</name>
<dbReference type="AlphaFoldDB" id="A0A319DZF3"/>
<sequence>MVADLASRQPITCLASASWVFSHWAATDPLASSDHARIIHMMGLARRPSVSLADLSIACRRPCDGHNVIVFTRIHHTRNCIGVKRAAQWSDFAGILPQARMTDQALVMRPDVALIHGCSARSPRPLGTVDATEYPRLGAVDILPGQQTPRRSRDPQSRLEE</sequence>
<feature type="region of interest" description="Disordered" evidence="1">
    <location>
        <begin position="140"/>
        <end position="161"/>
    </location>
</feature>
<proteinExistence type="predicted"/>
<dbReference type="Proteomes" id="UP000248423">
    <property type="component" value="Unassembled WGS sequence"/>
</dbReference>
<feature type="compositionally biased region" description="Basic and acidic residues" evidence="1">
    <location>
        <begin position="151"/>
        <end position="161"/>
    </location>
</feature>
<dbReference type="EMBL" id="KZ826384">
    <property type="protein sequence ID" value="PYI03182.1"/>
    <property type="molecule type" value="Genomic_DNA"/>
</dbReference>
<keyword evidence="3" id="KW-1185">Reference proteome</keyword>
<organism evidence="2 3">
    <name type="scientific">Aspergillus sclerotiicarbonarius (strain CBS 121057 / IBT 28362)</name>
    <dbReference type="NCBI Taxonomy" id="1448318"/>
    <lineage>
        <taxon>Eukaryota</taxon>
        <taxon>Fungi</taxon>
        <taxon>Dikarya</taxon>
        <taxon>Ascomycota</taxon>
        <taxon>Pezizomycotina</taxon>
        <taxon>Eurotiomycetes</taxon>
        <taxon>Eurotiomycetidae</taxon>
        <taxon>Eurotiales</taxon>
        <taxon>Aspergillaceae</taxon>
        <taxon>Aspergillus</taxon>
        <taxon>Aspergillus subgen. Circumdati</taxon>
    </lineage>
</organism>